<organism evidence="2 3">
    <name type="scientific">Luedemannella helvata</name>
    <dbReference type="NCBI Taxonomy" id="349315"/>
    <lineage>
        <taxon>Bacteria</taxon>
        <taxon>Bacillati</taxon>
        <taxon>Actinomycetota</taxon>
        <taxon>Actinomycetes</taxon>
        <taxon>Micromonosporales</taxon>
        <taxon>Micromonosporaceae</taxon>
        <taxon>Luedemannella</taxon>
    </lineage>
</organism>
<dbReference type="EMBL" id="BAAALS010000005">
    <property type="protein sequence ID" value="GAA1744457.1"/>
    <property type="molecule type" value="Genomic_DNA"/>
</dbReference>
<keyword evidence="2" id="KW-0378">Hydrolase</keyword>
<dbReference type="RefSeq" id="WP_344078147.1">
    <property type="nucleotide sequence ID" value="NZ_BAAALS010000005.1"/>
</dbReference>
<gene>
    <name evidence="2" type="ORF">GCM10009681_14210</name>
</gene>
<comment type="caution">
    <text evidence="2">The sequence shown here is derived from an EMBL/GenBank/DDBJ whole genome shotgun (WGS) entry which is preliminary data.</text>
</comment>
<keyword evidence="3" id="KW-1185">Reference proteome</keyword>
<reference evidence="2 3" key="1">
    <citation type="journal article" date="2019" name="Int. J. Syst. Evol. Microbiol.">
        <title>The Global Catalogue of Microorganisms (GCM) 10K type strain sequencing project: providing services to taxonomists for standard genome sequencing and annotation.</title>
        <authorList>
            <consortium name="The Broad Institute Genomics Platform"/>
            <consortium name="The Broad Institute Genome Sequencing Center for Infectious Disease"/>
            <person name="Wu L."/>
            <person name="Ma J."/>
        </authorList>
    </citation>
    <scope>NUCLEOTIDE SEQUENCE [LARGE SCALE GENOMIC DNA]</scope>
    <source>
        <strain evidence="2 3">JCM 13249</strain>
    </source>
</reference>
<dbReference type="InterPro" id="IPR029058">
    <property type="entry name" value="AB_hydrolase_fold"/>
</dbReference>
<evidence type="ECO:0000313" key="3">
    <source>
        <dbReference type="Proteomes" id="UP001500655"/>
    </source>
</evidence>
<dbReference type="InterPro" id="IPR013595">
    <property type="entry name" value="Pept_S33_TAP-like_C"/>
</dbReference>
<accession>A0ABN2JZG7</accession>
<dbReference type="GO" id="GO:0016787">
    <property type="term" value="F:hydrolase activity"/>
    <property type="evidence" value="ECO:0007669"/>
    <property type="project" value="UniProtKB-KW"/>
</dbReference>
<evidence type="ECO:0000313" key="2">
    <source>
        <dbReference type="EMBL" id="GAA1744457.1"/>
    </source>
</evidence>
<dbReference type="Proteomes" id="UP001500655">
    <property type="component" value="Unassembled WGS sequence"/>
</dbReference>
<name>A0ABN2JZG7_9ACTN</name>
<evidence type="ECO:0000259" key="1">
    <source>
        <dbReference type="Pfam" id="PF08386"/>
    </source>
</evidence>
<dbReference type="Pfam" id="PF08386">
    <property type="entry name" value="Abhydrolase_4"/>
    <property type="match status" value="1"/>
</dbReference>
<proteinExistence type="predicted"/>
<sequence>MSVDQIGGTAGRVADVARWAHQWQPRTGAPPRGTLAVIPGRGERGGVYRRLGERLAADGYVVRAVDGLSEAHDLDAELLSALDGPGPVVLLGSDTGALWALALADRLRAHGVPLAGVVAAGVPARGDGLLIEVSWAAELDARTACPTHRGRLNDDLTLRRGEVLDPDVAAPAWAALDAAGATTDVPVLFVHGRADLLSPVEPVAALTRRLPRARLVTVAGGRHDVLNDVQHRSVAAQVVTFLERLRLGADLPEIIRVEEGSSW</sequence>
<feature type="domain" description="Peptidase S33 tripeptidyl aminopeptidase-like C-terminal" evidence="1">
    <location>
        <begin position="177"/>
        <end position="247"/>
    </location>
</feature>
<protein>
    <submittedName>
        <fullName evidence="2">Alpha/beta fold hydrolase</fullName>
    </submittedName>
</protein>
<dbReference type="SUPFAM" id="SSF53474">
    <property type="entry name" value="alpha/beta-Hydrolases"/>
    <property type="match status" value="1"/>
</dbReference>
<dbReference type="Gene3D" id="3.40.50.1820">
    <property type="entry name" value="alpha/beta hydrolase"/>
    <property type="match status" value="1"/>
</dbReference>